<proteinExistence type="predicted"/>
<evidence type="ECO:0000256" key="1">
    <source>
        <dbReference type="SAM" id="MobiDB-lite"/>
    </source>
</evidence>
<name>A0A7J9BAS3_GOSGO</name>
<feature type="non-terminal residue" evidence="2">
    <location>
        <position position="36"/>
    </location>
</feature>
<reference evidence="2 3" key="1">
    <citation type="journal article" date="2019" name="Genome Biol. Evol.">
        <title>Insights into the evolution of the New World diploid cottons (Gossypium, subgenus Houzingenia) based on genome sequencing.</title>
        <authorList>
            <person name="Grover C.E."/>
            <person name="Arick M.A. 2nd"/>
            <person name="Thrash A."/>
            <person name="Conover J.L."/>
            <person name="Sanders W.S."/>
            <person name="Peterson D.G."/>
            <person name="Frelichowski J.E."/>
            <person name="Scheffler J.A."/>
            <person name="Scheffler B.E."/>
            <person name="Wendel J.F."/>
        </authorList>
    </citation>
    <scope>NUCLEOTIDE SEQUENCE [LARGE SCALE GENOMIC DNA]</scope>
    <source>
        <strain evidence="2">5</strain>
        <tissue evidence="2">Leaf</tissue>
    </source>
</reference>
<dbReference type="Proteomes" id="UP000593579">
    <property type="component" value="Unassembled WGS sequence"/>
</dbReference>
<dbReference type="AlphaFoldDB" id="A0A7J9BAS3"/>
<protein>
    <submittedName>
        <fullName evidence="2">Uncharacterized protein</fullName>
    </submittedName>
</protein>
<organism evidence="2 3">
    <name type="scientific">Gossypium gossypioides</name>
    <name type="common">Mexican cotton</name>
    <name type="synonym">Selera gossypioides</name>
    <dbReference type="NCBI Taxonomy" id="34282"/>
    <lineage>
        <taxon>Eukaryota</taxon>
        <taxon>Viridiplantae</taxon>
        <taxon>Streptophyta</taxon>
        <taxon>Embryophyta</taxon>
        <taxon>Tracheophyta</taxon>
        <taxon>Spermatophyta</taxon>
        <taxon>Magnoliopsida</taxon>
        <taxon>eudicotyledons</taxon>
        <taxon>Gunneridae</taxon>
        <taxon>Pentapetalae</taxon>
        <taxon>rosids</taxon>
        <taxon>malvids</taxon>
        <taxon>Malvales</taxon>
        <taxon>Malvaceae</taxon>
        <taxon>Malvoideae</taxon>
        <taxon>Gossypium</taxon>
    </lineage>
</organism>
<keyword evidence="3" id="KW-1185">Reference proteome</keyword>
<dbReference type="EMBL" id="JABEZY010000002">
    <property type="protein sequence ID" value="MBA0733393.1"/>
    <property type="molecule type" value="Genomic_DNA"/>
</dbReference>
<gene>
    <name evidence="2" type="ORF">Gogos_017416</name>
</gene>
<feature type="region of interest" description="Disordered" evidence="1">
    <location>
        <begin position="17"/>
        <end position="36"/>
    </location>
</feature>
<sequence>MYGRLLFQASQVHPQVREANRHNTPRGETPEGEWRF</sequence>
<evidence type="ECO:0000313" key="3">
    <source>
        <dbReference type="Proteomes" id="UP000593579"/>
    </source>
</evidence>
<evidence type="ECO:0000313" key="2">
    <source>
        <dbReference type="EMBL" id="MBA0733393.1"/>
    </source>
</evidence>
<comment type="caution">
    <text evidence="2">The sequence shown here is derived from an EMBL/GenBank/DDBJ whole genome shotgun (WGS) entry which is preliminary data.</text>
</comment>
<accession>A0A7J9BAS3</accession>